<accession>A0A6L9MT86</accession>
<dbReference type="SUPFAM" id="SSF64438">
    <property type="entry name" value="CNF1/YfiH-like putative cysteine hydrolases"/>
    <property type="match status" value="1"/>
</dbReference>
<dbReference type="EMBL" id="JAAAWP010000003">
    <property type="protein sequence ID" value="NDW21000.1"/>
    <property type="molecule type" value="Genomic_DNA"/>
</dbReference>
<evidence type="ECO:0000313" key="3">
    <source>
        <dbReference type="EMBL" id="NDW21000.1"/>
    </source>
</evidence>
<gene>
    <name evidence="3" type="ORF">GTW09_05675</name>
</gene>
<dbReference type="Gene3D" id="3.30.1330.200">
    <property type="match status" value="1"/>
</dbReference>
<keyword evidence="2" id="KW-0378">Hydrolase</keyword>
<dbReference type="AlphaFoldDB" id="A0A6L9MT86"/>
<dbReference type="InterPro" id="IPR005659">
    <property type="entry name" value="Chemorcpt_Glu_NH3ase_CheD"/>
</dbReference>
<comment type="caution">
    <text evidence="3">The sequence shown here is derived from an EMBL/GenBank/DDBJ whole genome shotgun (WGS) entry which is preliminary data.</text>
</comment>
<organism evidence="3 4">
    <name type="scientific">Alteromonas hispanica</name>
    <dbReference type="NCBI Taxonomy" id="315421"/>
    <lineage>
        <taxon>Bacteria</taxon>
        <taxon>Pseudomonadati</taxon>
        <taxon>Pseudomonadota</taxon>
        <taxon>Gammaproteobacteria</taxon>
        <taxon>Alteromonadales</taxon>
        <taxon>Alteromonadaceae</taxon>
        <taxon>Alteromonas/Salinimonas group</taxon>
        <taxon>Alteromonas</taxon>
    </lineage>
</organism>
<protein>
    <submittedName>
        <fullName evidence="3">Uncharacterized protein</fullName>
    </submittedName>
</protein>
<sequence>MVFGHSHFALPNAKHTTGDNSDPRYAEDCFTLFAQNAKKYHLSLSEFHTHIVGGGNMLDNRVNINIDDADKDTIGERNARVALTLAAQHAMNIVSVDVGEFGYRQLQFNIIKVQTDIHHSTKATSRVKFKLRLCCNV</sequence>
<evidence type="ECO:0000256" key="1">
    <source>
        <dbReference type="ARBA" id="ARBA00022500"/>
    </source>
</evidence>
<dbReference type="GO" id="GO:0006935">
    <property type="term" value="P:chemotaxis"/>
    <property type="evidence" value="ECO:0007669"/>
    <property type="project" value="UniProtKB-KW"/>
</dbReference>
<reference evidence="3 4" key="1">
    <citation type="submission" date="2020-01" db="EMBL/GenBank/DDBJ databases">
        <title>Genomes of bacteria type strains.</title>
        <authorList>
            <person name="Chen J."/>
            <person name="Zhu S."/>
            <person name="Yang J."/>
        </authorList>
    </citation>
    <scope>NUCLEOTIDE SEQUENCE [LARGE SCALE GENOMIC DNA]</scope>
    <source>
        <strain evidence="3 4">LMG 22958</strain>
    </source>
</reference>
<proteinExistence type="predicted"/>
<name>A0A6L9MT86_9ALTE</name>
<dbReference type="Pfam" id="PF03975">
    <property type="entry name" value="CheD"/>
    <property type="match status" value="1"/>
</dbReference>
<dbReference type="PANTHER" id="PTHR35147:SF3">
    <property type="entry name" value="CHEMORECEPTOR GLUTAMINE DEAMIDASE CHED 1-RELATED"/>
    <property type="match status" value="1"/>
</dbReference>
<dbReference type="Proteomes" id="UP000478837">
    <property type="component" value="Unassembled WGS sequence"/>
</dbReference>
<evidence type="ECO:0000313" key="4">
    <source>
        <dbReference type="Proteomes" id="UP000478837"/>
    </source>
</evidence>
<keyword evidence="1" id="KW-0145">Chemotaxis</keyword>
<dbReference type="GO" id="GO:0050568">
    <property type="term" value="F:protein-glutamine glutaminase activity"/>
    <property type="evidence" value="ECO:0007669"/>
    <property type="project" value="InterPro"/>
</dbReference>
<keyword evidence="4" id="KW-1185">Reference proteome</keyword>
<dbReference type="InterPro" id="IPR038592">
    <property type="entry name" value="CheD-like_sf"/>
</dbReference>
<dbReference type="PANTHER" id="PTHR35147">
    <property type="entry name" value="CHEMORECEPTOR GLUTAMINE DEAMIDASE CHED-RELATED"/>
    <property type="match status" value="1"/>
</dbReference>
<dbReference type="InterPro" id="IPR011324">
    <property type="entry name" value="Cytotoxic_necrot_fac-like_cat"/>
</dbReference>
<evidence type="ECO:0000256" key="2">
    <source>
        <dbReference type="ARBA" id="ARBA00022801"/>
    </source>
</evidence>
<dbReference type="RefSeq" id="WP_163110778.1">
    <property type="nucleotide sequence ID" value="NZ_JAAAWP010000003.1"/>
</dbReference>